<evidence type="ECO:0000256" key="3">
    <source>
        <dbReference type="ARBA" id="ARBA00022679"/>
    </source>
</evidence>
<keyword evidence="11" id="KW-1185">Reference proteome</keyword>
<dbReference type="RefSeq" id="WP_344019797.1">
    <property type="nucleotide sequence ID" value="NZ_BAAAJK010000005.1"/>
</dbReference>
<evidence type="ECO:0000256" key="4">
    <source>
        <dbReference type="ARBA" id="ARBA00022692"/>
    </source>
</evidence>
<dbReference type="Proteomes" id="UP001501414">
    <property type="component" value="Unassembled WGS sequence"/>
</dbReference>
<sequence length="500" mass="54572">MSTFPDVSRGPEATVPRTRGMRIALPEQRRHPRPPAPGARWQRRFSRLVAVGDLTTIAVVVTVCVLAGLTGQEAADRARLWTGLLAAGLLALALPILRAWDGRVLGQGSAEFVRLGRAVVLADVALALGGLALLVQSSREWVFLLVPLTGLAMLGTRFALRKCLHHQRGRGRGLLPVLAVGSEEAVADLIRRTRRDPYFGWNVTGVCTPTGDGHSIEDVPVLGDLDSVPSLATDGTHGVVAVCRAPGWGPARLHRLAWQLEGSRTELAVDPGLMEIAGPRMHITPVDGLPLLRLSEPRFSGVARAVKHTADKLVAALLLLLVAPVFLTLAVLVKLHDRGPVFFAQERVGTNGRTFRMIKFRSMVTDAEARLAELAQRNDGAGPLFKMRQDPRVTPIGAWLRKYSLDELPQLLNVLNGSMSLVGPRPPLPREVAGYADDARRRLLVRPGMTGLWQVSGRSSLTWEESIRLDLRYVENWSVALDLLILWKTFGAVLRSRGAY</sequence>
<reference evidence="11" key="1">
    <citation type="journal article" date="2019" name="Int. J. Syst. Evol. Microbiol.">
        <title>The Global Catalogue of Microorganisms (GCM) 10K type strain sequencing project: providing services to taxonomists for standard genome sequencing and annotation.</title>
        <authorList>
            <consortium name="The Broad Institute Genomics Platform"/>
            <consortium name="The Broad Institute Genome Sequencing Center for Infectious Disease"/>
            <person name="Wu L."/>
            <person name="Ma J."/>
        </authorList>
    </citation>
    <scope>NUCLEOTIDE SEQUENCE [LARGE SCALE GENOMIC DNA]</scope>
    <source>
        <strain evidence="11">JCM 11896</strain>
    </source>
</reference>
<dbReference type="PANTHER" id="PTHR30576:SF10">
    <property type="entry name" value="SLL5057 PROTEIN"/>
    <property type="match status" value="1"/>
</dbReference>
<comment type="caution">
    <text evidence="10">The sequence shown here is derived from an EMBL/GenBank/DDBJ whole genome shotgun (WGS) entry which is preliminary data.</text>
</comment>
<evidence type="ECO:0000256" key="6">
    <source>
        <dbReference type="ARBA" id="ARBA00023136"/>
    </source>
</evidence>
<keyword evidence="6 8" id="KW-0472">Membrane</keyword>
<dbReference type="Pfam" id="PF02397">
    <property type="entry name" value="Bac_transf"/>
    <property type="match status" value="1"/>
</dbReference>
<feature type="transmembrane region" description="Helical" evidence="8">
    <location>
        <begin position="81"/>
        <end position="100"/>
    </location>
</feature>
<evidence type="ECO:0000256" key="7">
    <source>
        <dbReference type="SAM" id="MobiDB-lite"/>
    </source>
</evidence>
<comment type="similarity">
    <text evidence="2">Belongs to the bacterial sugar transferase family.</text>
</comment>
<dbReference type="EMBL" id="BAAAJK010000005">
    <property type="protein sequence ID" value="GAA1384350.1"/>
    <property type="molecule type" value="Genomic_DNA"/>
</dbReference>
<name>A0ABP4ICA5_9PSEU</name>
<organism evidence="10 11">
    <name type="scientific">Pseudonocardia kongjuensis</name>
    <dbReference type="NCBI Taxonomy" id="102227"/>
    <lineage>
        <taxon>Bacteria</taxon>
        <taxon>Bacillati</taxon>
        <taxon>Actinomycetota</taxon>
        <taxon>Actinomycetes</taxon>
        <taxon>Pseudonocardiales</taxon>
        <taxon>Pseudonocardiaceae</taxon>
        <taxon>Pseudonocardia</taxon>
    </lineage>
</organism>
<keyword evidence="4 8" id="KW-0812">Transmembrane</keyword>
<accession>A0ABP4ICA5</accession>
<feature type="transmembrane region" description="Helical" evidence="8">
    <location>
        <begin position="141"/>
        <end position="160"/>
    </location>
</feature>
<evidence type="ECO:0000256" key="2">
    <source>
        <dbReference type="ARBA" id="ARBA00006464"/>
    </source>
</evidence>
<evidence type="ECO:0000256" key="1">
    <source>
        <dbReference type="ARBA" id="ARBA00004141"/>
    </source>
</evidence>
<keyword evidence="3 10" id="KW-0808">Transferase</keyword>
<proteinExistence type="inferred from homology"/>
<dbReference type="InterPro" id="IPR003362">
    <property type="entry name" value="Bact_transf"/>
</dbReference>
<dbReference type="NCBIfam" id="TIGR03025">
    <property type="entry name" value="EPS_sugtrans"/>
    <property type="match status" value="1"/>
</dbReference>
<feature type="transmembrane region" description="Helical" evidence="8">
    <location>
        <begin position="48"/>
        <end position="69"/>
    </location>
</feature>
<keyword evidence="5 8" id="KW-1133">Transmembrane helix</keyword>
<evidence type="ECO:0000256" key="8">
    <source>
        <dbReference type="SAM" id="Phobius"/>
    </source>
</evidence>
<comment type="subcellular location">
    <subcellularLocation>
        <location evidence="1">Membrane</location>
        <topology evidence="1">Multi-pass membrane protein</topology>
    </subcellularLocation>
</comment>
<feature type="transmembrane region" description="Helical" evidence="8">
    <location>
        <begin position="313"/>
        <end position="333"/>
    </location>
</feature>
<protein>
    <submittedName>
        <fullName evidence="10">Sugar transferase</fullName>
    </submittedName>
</protein>
<feature type="domain" description="Bacterial sugar transferase" evidence="9">
    <location>
        <begin position="307"/>
        <end position="494"/>
    </location>
</feature>
<dbReference type="InterPro" id="IPR017475">
    <property type="entry name" value="EPS_sugar_tfrase"/>
</dbReference>
<dbReference type="PANTHER" id="PTHR30576">
    <property type="entry name" value="COLANIC BIOSYNTHESIS UDP-GLUCOSE LIPID CARRIER TRANSFERASE"/>
    <property type="match status" value="1"/>
</dbReference>
<feature type="region of interest" description="Disordered" evidence="7">
    <location>
        <begin position="1"/>
        <end position="39"/>
    </location>
</feature>
<evidence type="ECO:0000313" key="10">
    <source>
        <dbReference type="EMBL" id="GAA1384350.1"/>
    </source>
</evidence>
<feature type="transmembrane region" description="Helical" evidence="8">
    <location>
        <begin position="112"/>
        <end position="135"/>
    </location>
</feature>
<gene>
    <name evidence="10" type="ORF">GCM10009613_15100</name>
</gene>
<dbReference type="GO" id="GO:0016740">
    <property type="term" value="F:transferase activity"/>
    <property type="evidence" value="ECO:0007669"/>
    <property type="project" value="UniProtKB-KW"/>
</dbReference>
<evidence type="ECO:0000256" key="5">
    <source>
        <dbReference type="ARBA" id="ARBA00022989"/>
    </source>
</evidence>
<evidence type="ECO:0000259" key="9">
    <source>
        <dbReference type="Pfam" id="PF02397"/>
    </source>
</evidence>
<evidence type="ECO:0000313" key="11">
    <source>
        <dbReference type="Proteomes" id="UP001501414"/>
    </source>
</evidence>